<dbReference type="InterPro" id="IPR009003">
    <property type="entry name" value="Peptidase_S1_PA"/>
</dbReference>
<dbReference type="SUPFAM" id="SSF50494">
    <property type="entry name" value="Trypsin-like serine proteases"/>
    <property type="match status" value="1"/>
</dbReference>
<sequence>MIPENATLLSISIRKGNTLEYMRTPCDVTACRREYIRTAFGSEEVVLTHWNGFRVSTAAGELSAIESAVIVVISYLLTVCVVKYQSAELLLPVNCCLLILAVVFVEKRNGARSPDCGGALVTDRHVVTAAHCVVTGRGSTTMSPNQLSVRLGAHDLRQSNEPDSVDIPVEAVRRHEQFDPRTYKNDIAVLRLRRPVQFSNHTSPVCLPYDSLTNDDLTGKTSTVTGFGTTSFNGPSSDVLMEASFDIQDQDMCRRAYERELNITDVYLCAGTADGSKDSCQVMICKHLAYDRYNNLHPVLDGFDGFA</sequence>
<dbReference type="PANTHER" id="PTHR24258">
    <property type="entry name" value="SERINE PROTEASE-RELATED"/>
    <property type="match status" value="1"/>
</dbReference>
<evidence type="ECO:0000256" key="2">
    <source>
        <dbReference type="ARBA" id="ARBA00023157"/>
    </source>
</evidence>
<keyword evidence="1" id="KW-0732">Signal</keyword>
<comment type="similarity">
    <text evidence="4">Belongs to the peptidase S1 family. CLIP subfamily.</text>
</comment>
<evidence type="ECO:0000313" key="6">
    <source>
        <dbReference type="EMBL" id="GBO23125.1"/>
    </source>
</evidence>
<dbReference type="Proteomes" id="UP000499080">
    <property type="component" value="Unassembled WGS sequence"/>
</dbReference>
<dbReference type="InterPro" id="IPR001254">
    <property type="entry name" value="Trypsin_dom"/>
</dbReference>
<evidence type="ECO:0000256" key="3">
    <source>
        <dbReference type="ARBA" id="ARBA00023180"/>
    </source>
</evidence>
<feature type="domain" description="Peptidase S1" evidence="5">
    <location>
        <begin position="116"/>
        <end position="281"/>
    </location>
</feature>
<proteinExistence type="inferred from homology"/>
<dbReference type="PANTHER" id="PTHR24258:SF116">
    <property type="entry name" value="FI16631P1-RELATED"/>
    <property type="match status" value="1"/>
</dbReference>
<organism evidence="6 7">
    <name type="scientific">Araneus ventricosus</name>
    <name type="common">Orbweaver spider</name>
    <name type="synonym">Epeira ventricosa</name>
    <dbReference type="NCBI Taxonomy" id="182803"/>
    <lineage>
        <taxon>Eukaryota</taxon>
        <taxon>Metazoa</taxon>
        <taxon>Ecdysozoa</taxon>
        <taxon>Arthropoda</taxon>
        <taxon>Chelicerata</taxon>
        <taxon>Arachnida</taxon>
        <taxon>Araneae</taxon>
        <taxon>Araneomorphae</taxon>
        <taxon>Entelegynae</taxon>
        <taxon>Araneoidea</taxon>
        <taxon>Araneidae</taxon>
        <taxon>Araneus</taxon>
    </lineage>
</organism>
<evidence type="ECO:0000256" key="4">
    <source>
        <dbReference type="ARBA" id="ARBA00024195"/>
    </source>
</evidence>
<dbReference type="FunFam" id="2.40.10.10:FF:000028">
    <property type="entry name" value="Serine protease easter"/>
    <property type="match status" value="1"/>
</dbReference>
<dbReference type="CDD" id="cd00190">
    <property type="entry name" value="Tryp_SPc"/>
    <property type="match status" value="1"/>
</dbReference>
<name>A0A4Y2VCW0_ARAVE</name>
<dbReference type="InterPro" id="IPR001314">
    <property type="entry name" value="Peptidase_S1A"/>
</dbReference>
<dbReference type="InterPro" id="IPR018114">
    <property type="entry name" value="TRYPSIN_HIS"/>
</dbReference>
<dbReference type="Gene3D" id="2.40.10.10">
    <property type="entry name" value="Trypsin-like serine proteases"/>
    <property type="match status" value="1"/>
</dbReference>
<reference evidence="6 7" key="1">
    <citation type="journal article" date="2019" name="Sci. Rep.">
        <title>Orb-weaving spider Araneus ventricosus genome elucidates the spidroin gene catalogue.</title>
        <authorList>
            <person name="Kono N."/>
            <person name="Nakamura H."/>
            <person name="Ohtoshi R."/>
            <person name="Moran D.A.P."/>
            <person name="Shinohara A."/>
            <person name="Yoshida Y."/>
            <person name="Fujiwara M."/>
            <person name="Mori M."/>
            <person name="Tomita M."/>
            <person name="Arakawa K."/>
        </authorList>
    </citation>
    <scope>NUCLEOTIDE SEQUENCE [LARGE SCALE GENOMIC DNA]</scope>
</reference>
<keyword evidence="2" id="KW-1015">Disulfide bond</keyword>
<keyword evidence="3" id="KW-0325">Glycoprotein</keyword>
<dbReference type="GO" id="GO:0004252">
    <property type="term" value="F:serine-type endopeptidase activity"/>
    <property type="evidence" value="ECO:0007669"/>
    <property type="project" value="InterPro"/>
</dbReference>
<dbReference type="GO" id="GO:0006508">
    <property type="term" value="P:proteolysis"/>
    <property type="evidence" value="ECO:0007669"/>
    <property type="project" value="InterPro"/>
</dbReference>
<evidence type="ECO:0000313" key="7">
    <source>
        <dbReference type="Proteomes" id="UP000499080"/>
    </source>
</evidence>
<protein>
    <submittedName>
        <fullName evidence="6">Proclotting enzyme</fullName>
    </submittedName>
</protein>
<dbReference type="PROSITE" id="PS50240">
    <property type="entry name" value="TRYPSIN_DOM"/>
    <property type="match status" value="1"/>
</dbReference>
<dbReference type="Pfam" id="PF00089">
    <property type="entry name" value="Trypsin"/>
    <property type="match status" value="1"/>
</dbReference>
<dbReference type="EMBL" id="BGPR01046162">
    <property type="protein sequence ID" value="GBO23125.1"/>
    <property type="molecule type" value="Genomic_DNA"/>
</dbReference>
<keyword evidence="7" id="KW-1185">Reference proteome</keyword>
<comment type="caution">
    <text evidence="6">The sequence shown here is derived from an EMBL/GenBank/DDBJ whole genome shotgun (WGS) entry which is preliminary data.</text>
</comment>
<dbReference type="PRINTS" id="PR00722">
    <property type="entry name" value="CHYMOTRYPSIN"/>
</dbReference>
<accession>A0A4Y2VCW0</accession>
<gene>
    <name evidence="6" type="primary">PCE_5</name>
    <name evidence="6" type="ORF">AVEN_89318_1</name>
</gene>
<dbReference type="InterPro" id="IPR043504">
    <property type="entry name" value="Peptidase_S1_PA_chymotrypsin"/>
</dbReference>
<evidence type="ECO:0000259" key="5">
    <source>
        <dbReference type="PROSITE" id="PS50240"/>
    </source>
</evidence>
<dbReference type="OrthoDB" id="425190at2759"/>
<dbReference type="SMART" id="SM00020">
    <property type="entry name" value="Tryp_SPc"/>
    <property type="match status" value="1"/>
</dbReference>
<evidence type="ECO:0000256" key="1">
    <source>
        <dbReference type="ARBA" id="ARBA00022729"/>
    </source>
</evidence>
<dbReference type="PROSITE" id="PS00134">
    <property type="entry name" value="TRYPSIN_HIS"/>
    <property type="match status" value="1"/>
</dbReference>
<dbReference type="AlphaFoldDB" id="A0A4Y2VCW0"/>